<evidence type="ECO:0000313" key="2">
    <source>
        <dbReference type="EMBL" id="MFD0863744.1"/>
    </source>
</evidence>
<feature type="domain" description="DUF6630" evidence="1">
    <location>
        <begin position="7"/>
        <end position="166"/>
    </location>
</feature>
<comment type="caution">
    <text evidence="2">The sequence shown here is derived from an EMBL/GenBank/DDBJ whole genome shotgun (WGS) entry which is preliminary data.</text>
</comment>
<evidence type="ECO:0000313" key="3">
    <source>
        <dbReference type="Proteomes" id="UP001596978"/>
    </source>
</evidence>
<proteinExistence type="predicted"/>
<dbReference type="RefSeq" id="WP_386410056.1">
    <property type="nucleotide sequence ID" value="NZ_JBHTJH010000017.1"/>
</dbReference>
<keyword evidence="3" id="KW-1185">Reference proteome</keyword>
<sequence>MKRNKSIVELAKLMTEDLFVHQEVLLSINEPEEYVLSFENDLANRGIEKPAANLPWIALVDGLRKRSLLFELDWKANLDDILDTCFELLKEHPEYDEILEDLSLLEDYNIIEDAEESLLFINGILILYGVQVVVIDLNSDSLPLMLLPIYRIEEAMSLANSAGYGALKLYSKGSFHNSFES</sequence>
<dbReference type="Pfam" id="PF20335">
    <property type="entry name" value="DUF6630"/>
    <property type="match status" value="1"/>
</dbReference>
<dbReference type="InterPro" id="IPR046582">
    <property type="entry name" value="DUF6630"/>
</dbReference>
<evidence type="ECO:0000259" key="1">
    <source>
        <dbReference type="Pfam" id="PF20335"/>
    </source>
</evidence>
<name>A0ABW3D101_9FLAO</name>
<gene>
    <name evidence="2" type="ORF">ACFQ1M_16130</name>
</gene>
<organism evidence="2 3">
    <name type="scientific">Sungkyunkwania multivorans</name>
    <dbReference type="NCBI Taxonomy" id="1173618"/>
    <lineage>
        <taxon>Bacteria</taxon>
        <taxon>Pseudomonadati</taxon>
        <taxon>Bacteroidota</taxon>
        <taxon>Flavobacteriia</taxon>
        <taxon>Flavobacteriales</taxon>
        <taxon>Flavobacteriaceae</taxon>
        <taxon>Sungkyunkwania</taxon>
    </lineage>
</organism>
<accession>A0ABW3D101</accession>
<reference evidence="3" key="1">
    <citation type="journal article" date="2019" name="Int. J. Syst. Evol. Microbiol.">
        <title>The Global Catalogue of Microorganisms (GCM) 10K type strain sequencing project: providing services to taxonomists for standard genome sequencing and annotation.</title>
        <authorList>
            <consortium name="The Broad Institute Genomics Platform"/>
            <consortium name="The Broad Institute Genome Sequencing Center for Infectious Disease"/>
            <person name="Wu L."/>
            <person name="Ma J."/>
        </authorList>
    </citation>
    <scope>NUCLEOTIDE SEQUENCE [LARGE SCALE GENOMIC DNA]</scope>
    <source>
        <strain evidence="3">CCUG 62952</strain>
    </source>
</reference>
<dbReference type="EMBL" id="JBHTJH010000017">
    <property type="protein sequence ID" value="MFD0863744.1"/>
    <property type="molecule type" value="Genomic_DNA"/>
</dbReference>
<protein>
    <recommendedName>
        <fullName evidence="1">DUF6630 domain-containing protein</fullName>
    </recommendedName>
</protein>
<dbReference type="Proteomes" id="UP001596978">
    <property type="component" value="Unassembled WGS sequence"/>
</dbReference>